<dbReference type="InterPro" id="IPR011583">
    <property type="entry name" value="Chitinase_II/V-like_cat"/>
</dbReference>
<dbReference type="GO" id="GO:0006032">
    <property type="term" value="P:chitin catabolic process"/>
    <property type="evidence" value="ECO:0007669"/>
    <property type="project" value="TreeGrafter"/>
</dbReference>
<evidence type="ECO:0000259" key="3">
    <source>
        <dbReference type="PROSITE" id="PS51910"/>
    </source>
</evidence>
<dbReference type="SUPFAM" id="SSF51445">
    <property type="entry name" value="(Trans)glycosidases"/>
    <property type="match status" value="1"/>
</dbReference>
<dbReference type="GO" id="GO:0004568">
    <property type="term" value="F:chitinase activity"/>
    <property type="evidence" value="ECO:0007669"/>
    <property type="project" value="TreeGrafter"/>
</dbReference>
<dbReference type="InterPro" id="IPR017853">
    <property type="entry name" value="GH"/>
</dbReference>
<dbReference type="Gene3D" id="3.20.20.80">
    <property type="entry name" value="Glycosidases"/>
    <property type="match status" value="1"/>
</dbReference>
<evidence type="ECO:0000313" key="4">
    <source>
        <dbReference type="EnsemblMetazoa" id="ACUA009699-PA"/>
    </source>
</evidence>
<dbReference type="GO" id="GO:0008061">
    <property type="term" value="F:chitin binding"/>
    <property type="evidence" value="ECO:0007669"/>
    <property type="project" value="InterPro"/>
</dbReference>
<keyword evidence="5" id="KW-1185">Reference proteome</keyword>
<feature type="signal peptide" evidence="2">
    <location>
        <begin position="1"/>
        <end position="22"/>
    </location>
</feature>
<dbReference type="PROSITE" id="PS51910">
    <property type="entry name" value="GH18_2"/>
    <property type="match status" value="1"/>
</dbReference>
<sequence length="410" mass="45776">MDGAVVMWIAFLLTLMVDGSMAQGKKMVCSYSPSKALTIGYQPDYIPLEVCTHVMFDAFSFPNFVGRQMLFNDNDKIAFSKVVSSVRKRSNAVRVVASIDGSARDYTDTSGTIVRRKAFVQAATSLLLELDADAIELNWRSPGNSNAGNGNGLDRATMVTLLQDLRQAVNSASRTIRNRNRELWFRGSLHLNVIAEAYNVFDICELVDHVTLDPETIFGLTEAHVPLYSKPFMLPQNIPAQFTSMLQDITFPDTGLIASTQRWIDEGCPPRKLLLGIGIHGVHKAYSAANKAFFGGFTFADKGTKLEHRDLCYTIRQGGWSYGWDQYGGMPYAFRALQNGQEERISYEDLNSLRYKMDMVAEKRIGGIYIKHVHSDDIYGSCGQAYSLTAYLSSRVRSIPSDIGFAIEWN</sequence>
<dbReference type="SMART" id="SM00636">
    <property type="entry name" value="Glyco_18"/>
    <property type="match status" value="1"/>
</dbReference>
<keyword evidence="1 2" id="KW-0732">Signal</keyword>
<dbReference type="Pfam" id="PF00704">
    <property type="entry name" value="Glyco_hydro_18"/>
    <property type="match status" value="1"/>
</dbReference>
<name>A0A182M550_9DIPT</name>
<dbReference type="GO" id="GO:0005975">
    <property type="term" value="P:carbohydrate metabolic process"/>
    <property type="evidence" value="ECO:0007669"/>
    <property type="project" value="InterPro"/>
</dbReference>
<dbReference type="PANTHER" id="PTHR11177:SF144">
    <property type="entry name" value="CHITINASE 5"/>
    <property type="match status" value="1"/>
</dbReference>
<dbReference type="STRING" id="139723.A0A182M550"/>
<dbReference type="GO" id="GO:0005576">
    <property type="term" value="C:extracellular region"/>
    <property type="evidence" value="ECO:0007669"/>
    <property type="project" value="TreeGrafter"/>
</dbReference>
<organism evidence="4 5">
    <name type="scientific">Anopheles culicifacies</name>
    <dbReference type="NCBI Taxonomy" id="139723"/>
    <lineage>
        <taxon>Eukaryota</taxon>
        <taxon>Metazoa</taxon>
        <taxon>Ecdysozoa</taxon>
        <taxon>Arthropoda</taxon>
        <taxon>Hexapoda</taxon>
        <taxon>Insecta</taxon>
        <taxon>Pterygota</taxon>
        <taxon>Neoptera</taxon>
        <taxon>Endopterygota</taxon>
        <taxon>Diptera</taxon>
        <taxon>Nematocera</taxon>
        <taxon>Culicoidea</taxon>
        <taxon>Culicidae</taxon>
        <taxon>Anophelinae</taxon>
        <taxon>Anopheles</taxon>
        <taxon>culicifacies species complex</taxon>
    </lineage>
</organism>
<dbReference type="InterPro" id="IPR029070">
    <property type="entry name" value="Chitinase_insertion_sf"/>
</dbReference>
<evidence type="ECO:0000256" key="1">
    <source>
        <dbReference type="ARBA" id="ARBA00022729"/>
    </source>
</evidence>
<dbReference type="PANTHER" id="PTHR11177">
    <property type="entry name" value="CHITINASE"/>
    <property type="match status" value="1"/>
</dbReference>
<feature type="domain" description="GH18" evidence="3">
    <location>
        <begin position="25"/>
        <end position="399"/>
    </location>
</feature>
<dbReference type="EnsemblMetazoa" id="ACUA009699-RA">
    <property type="protein sequence ID" value="ACUA009699-PA"/>
    <property type="gene ID" value="ACUA009699"/>
</dbReference>
<proteinExistence type="predicted"/>
<reference evidence="4" key="2">
    <citation type="submission" date="2020-05" db="UniProtKB">
        <authorList>
            <consortium name="EnsemblMetazoa"/>
        </authorList>
    </citation>
    <scope>IDENTIFICATION</scope>
    <source>
        <strain evidence="4">A-37</strain>
    </source>
</reference>
<protein>
    <recommendedName>
        <fullName evidence="3">GH18 domain-containing protein</fullName>
    </recommendedName>
</protein>
<dbReference type="InterPro" id="IPR050314">
    <property type="entry name" value="Glycosyl_Hydrlase_18"/>
</dbReference>
<dbReference type="Proteomes" id="UP000075883">
    <property type="component" value="Unassembled WGS sequence"/>
</dbReference>
<feature type="chain" id="PRO_5008127932" description="GH18 domain-containing protein" evidence="2">
    <location>
        <begin position="23"/>
        <end position="410"/>
    </location>
</feature>
<evidence type="ECO:0000313" key="5">
    <source>
        <dbReference type="Proteomes" id="UP000075883"/>
    </source>
</evidence>
<dbReference type="InterPro" id="IPR001223">
    <property type="entry name" value="Glyco_hydro18_cat"/>
</dbReference>
<dbReference type="VEuPathDB" id="VectorBase:ACUA009699"/>
<accession>A0A182M550</accession>
<evidence type="ECO:0000256" key="2">
    <source>
        <dbReference type="SAM" id="SignalP"/>
    </source>
</evidence>
<dbReference type="EMBL" id="AXCM01013517">
    <property type="status" value="NOT_ANNOTATED_CDS"/>
    <property type="molecule type" value="Genomic_DNA"/>
</dbReference>
<dbReference type="AlphaFoldDB" id="A0A182M550"/>
<dbReference type="Gene3D" id="3.10.50.10">
    <property type="match status" value="1"/>
</dbReference>
<reference evidence="5" key="1">
    <citation type="submission" date="2013-09" db="EMBL/GenBank/DDBJ databases">
        <title>The Genome Sequence of Anopheles culicifacies species A.</title>
        <authorList>
            <consortium name="The Broad Institute Genomics Platform"/>
            <person name="Neafsey D.E."/>
            <person name="Besansky N."/>
            <person name="Howell P."/>
            <person name="Walton C."/>
            <person name="Young S.K."/>
            <person name="Zeng Q."/>
            <person name="Gargeya S."/>
            <person name="Fitzgerald M."/>
            <person name="Haas B."/>
            <person name="Abouelleil A."/>
            <person name="Allen A.W."/>
            <person name="Alvarado L."/>
            <person name="Arachchi H.M."/>
            <person name="Berlin A.M."/>
            <person name="Chapman S.B."/>
            <person name="Gainer-Dewar J."/>
            <person name="Goldberg J."/>
            <person name="Griggs A."/>
            <person name="Gujja S."/>
            <person name="Hansen M."/>
            <person name="Howarth C."/>
            <person name="Imamovic A."/>
            <person name="Ireland A."/>
            <person name="Larimer J."/>
            <person name="McCowan C."/>
            <person name="Murphy C."/>
            <person name="Pearson M."/>
            <person name="Poon T.W."/>
            <person name="Priest M."/>
            <person name="Roberts A."/>
            <person name="Saif S."/>
            <person name="Shea T."/>
            <person name="Sisk P."/>
            <person name="Sykes S."/>
            <person name="Wortman J."/>
            <person name="Nusbaum C."/>
            <person name="Birren B."/>
        </authorList>
    </citation>
    <scope>NUCLEOTIDE SEQUENCE [LARGE SCALE GENOMIC DNA]</scope>
    <source>
        <strain evidence="5">A-37</strain>
    </source>
</reference>